<dbReference type="InterPro" id="IPR003594">
    <property type="entry name" value="HATPase_dom"/>
</dbReference>
<organism evidence="18 19">
    <name type="scientific">Dyadobacter soli</name>
    <dbReference type="NCBI Taxonomy" id="659014"/>
    <lineage>
        <taxon>Bacteria</taxon>
        <taxon>Pseudomonadati</taxon>
        <taxon>Bacteroidota</taxon>
        <taxon>Cytophagia</taxon>
        <taxon>Cytophagales</taxon>
        <taxon>Spirosomataceae</taxon>
        <taxon>Dyadobacter</taxon>
    </lineage>
</organism>
<sequence>MINPTPDTAGKVSPRQMLVVGIGASAGGMEALTEFFEHVPAHTGLAYLIMLHLSPDQNVQLADLLTKVAKLPVKSIAGTEKIVADHIYILPAAKHFELEKGRVTVGANAPIEDRRAPVDLFFRMLAESYKERSIAVILSGTGANGSMGLKRIKEYGGATFVQNPREAAFNEMPRNAIATELVDNILPVAQIPAQLLSYREGLGTVAIAVESEIRPPDQQQALREVFTQLRMRTGHDFSNYKRPTLMRRIERRINVLNLPNLPAYVAYMREQPDETQALLKNLLISVTNFFRDNRAFQAIEQEVLPLLIKGKNQEHTLRIWVAGCATGEEAYSLAMLCAEKTFGVLDAPKIQIFATDIDEAALSIAREGKYNINDTSDVTPERLRRFFTRDGNEYRIRREIREMVLFARHNVLKDPPFSQLDLVTCRNMLIYLNQTAQERAMETFHFALKPGAYLWLGMSETVDGSSDLYVNVSRENHLYQSRQVSSRSYPVPETIPQFIPEKRSITQPAPELDVRSGNRMSFGDLHQQLLEQYAPPSIIVNEEYEILHLTERAGRFLHIAGGEPSKNLLKLIRPELRLELRTAFYQAVQQQTNVEARNLKIRMDDQTETVTIHVRPVLREGDPARGFILVLFQQMGDTNEQESVLAAVEPMARHLEEELVRVKAQLRTSNEQHEVQAEELKASNEELQAINEELRSAAEELETSKEELQSINEELTTINQELKVKVDEISLTSNNLQNLINSTNMATLFLDRGLRVNLFTPATREIFNLITADFGRPLSDITNRLDYAHLQQDAELVLDKLQTVEREVKSTDGRVFMMRILPYRTAEDRINGVVLTFVDITGPKAAEEALREADRRKDEFLAMLAHELRNPLAPVRNTLQIMKMTSGDDERVSTSVAMMNRQVDHLVRLVDDLLDVSRISRGKIELRREQVELGALVTESVEATSALYQSGNRHLTLTLPENPLYLNGDATRLTQVVTNLLTNGVRFTQVNGRVWVTLVQTGTEILLTVKDDGIGLTSDQFEAIFELFAQVDSSPKRPDGGLGLGLTLVKQLVEMHGGRVEARSNGLGRGSEFLVYFPYLEVPVEFVPPSIERTLKPAARNILVVDDNRDAADTLALVLRHQGHRANVSYAGQEALGLLESQPTDIVLMDISMPQMDGFETARQIRNRPDGSKIAIIALTGYGQSDDKKRTRQAGFDGHLVKPIDLGELNELLNQLFADKDQGK</sequence>
<dbReference type="InterPro" id="IPR050903">
    <property type="entry name" value="Bact_Chemotaxis_MeTrfase"/>
</dbReference>
<evidence type="ECO:0000256" key="3">
    <source>
        <dbReference type="ARBA" id="ARBA00022553"/>
    </source>
</evidence>
<dbReference type="InterPro" id="IPR036097">
    <property type="entry name" value="HisK_dim/P_sf"/>
</dbReference>
<dbReference type="PROSITE" id="PS50110">
    <property type="entry name" value="RESPONSE_REGULATORY"/>
    <property type="match status" value="1"/>
</dbReference>
<proteinExistence type="predicted"/>
<dbReference type="Gene3D" id="3.30.565.10">
    <property type="entry name" value="Histidine kinase-like ATPase, C-terminal domain"/>
    <property type="match status" value="1"/>
</dbReference>
<dbReference type="STRING" id="659014.SAMN04487996_10575"/>
<feature type="modified residue" description="4-aspartylphosphate" evidence="11">
    <location>
        <position position="1150"/>
    </location>
</feature>
<dbReference type="CDD" id="cd16434">
    <property type="entry name" value="CheB-CheR_fusion"/>
    <property type="match status" value="1"/>
</dbReference>
<dbReference type="Gene3D" id="3.30.450.20">
    <property type="entry name" value="PAS domain"/>
    <property type="match status" value="1"/>
</dbReference>
<dbReference type="SMART" id="SM00448">
    <property type="entry name" value="REC"/>
    <property type="match status" value="1"/>
</dbReference>
<dbReference type="InterPro" id="IPR011006">
    <property type="entry name" value="CheY-like_superfamily"/>
</dbReference>
<dbReference type="Gene3D" id="3.40.50.180">
    <property type="entry name" value="Methylesterase CheB, C-terminal domain"/>
    <property type="match status" value="1"/>
</dbReference>
<keyword evidence="19" id="KW-1185">Reference proteome</keyword>
<dbReference type="SUPFAM" id="SSF55785">
    <property type="entry name" value="PYP-like sensor domain (PAS domain)"/>
    <property type="match status" value="1"/>
</dbReference>
<dbReference type="InterPro" id="IPR000780">
    <property type="entry name" value="CheR_MeTrfase"/>
</dbReference>
<evidence type="ECO:0000256" key="10">
    <source>
        <dbReference type="PROSITE-ProRule" id="PRU00050"/>
    </source>
</evidence>
<dbReference type="InterPro" id="IPR000700">
    <property type="entry name" value="PAS-assoc_C"/>
</dbReference>
<dbReference type="GO" id="GO:0008984">
    <property type="term" value="F:protein-glutamate methylesterase activity"/>
    <property type="evidence" value="ECO:0007669"/>
    <property type="project" value="InterPro"/>
</dbReference>
<evidence type="ECO:0000256" key="6">
    <source>
        <dbReference type="ARBA" id="ARBA00022691"/>
    </source>
</evidence>
<dbReference type="FunFam" id="1.10.287.130:FF:000001">
    <property type="entry name" value="Two-component sensor histidine kinase"/>
    <property type="match status" value="1"/>
</dbReference>
<dbReference type="SUPFAM" id="SSF52172">
    <property type="entry name" value="CheY-like"/>
    <property type="match status" value="1"/>
</dbReference>
<dbReference type="FunFam" id="3.30.565.10:FF:000006">
    <property type="entry name" value="Sensor histidine kinase WalK"/>
    <property type="match status" value="1"/>
</dbReference>
<dbReference type="Gene3D" id="3.40.50.150">
    <property type="entry name" value="Vaccinia Virus protein VP39"/>
    <property type="match status" value="1"/>
</dbReference>
<keyword evidence="9" id="KW-0472">Membrane</keyword>
<dbReference type="InterPro" id="IPR003661">
    <property type="entry name" value="HisK_dim/P_dom"/>
</dbReference>
<evidence type="ECO:0000259" key="16">
    <source>
        <dbReference type="PROSITE" id="PS50122"/>
    </source>
</evidence>
<evidence type="ECO:0000259" key="17">
    <source>
        <dbReference type="PROSITE" id="PS50123"/>
    </source>
</evidence>
<dbReference type="EMBL" id="FNAN01000005">
    <property type="protein sequence ID" value="SDE44881.1"/>
    <property type="molecule type" value="Genomic_DNA"/>
</dbReference>
<protein>
    <submittedName>
        <fullName evidence="18">Two-component system, chemotaxis family, CheB/CheR fusion protein</fullName>
    </submittedName>
</protein>
<evidence type="ECO:0000256" key="12">
    <source>
        <dbReference type="SAM" id="Coils"/>
    </source>
</evidence>
<keyword evidence="8" id="KW-0902">Two-component regulatory system</keyword>
<evidence type="ECO:0000313" key="18">
    <source>
        <dbReference type="EMBL" id="SDE44881.1"/>
    </source>
</evidence>
<dbReference type="CDD" id="cd02440">
    <property type="entry name" value="AdoMet_MTases"/>
    <property type="match status" value="1"/>
</dbReference>
<dbReference type="InterPro" id="IPR035909">
    <property type="entry name" value="CheB_C"/>
</dbReference>
<dbReference type="InterPro" id="IPR036890">
    <property type="entry name" value="HATPase_C_sf"/>
</dbReference>
<accession>A0A1G7D032</accession>
<dbReference type="InterPro" id="IPR000014">
    <property type="entry name" value="PAS"/>
</dbReference>
<comment type="catalytic activity">
    <reaction evidence="2">
        <text>L-glutamyl-[protein] + S-adenosyl-L-methionine = [protein]-L-glutamate 5-O-methyl ester + S-adenosyl-L-homocysteine</text>
        <dbReference type="Rhea" id="RHEA:24452"/>
        <dbReference type="Rhea" id="RHEA-COMP:10208"/>
        <dbReference type="Rhea" id="RHEA-COMP:10311"/>
        <dbReference type="ChEBI" id="CHEBI:29973"/>
        <dbReference type="ChEBI" id="CHEBI:57856"/>
        <dbReference type="ChEBI" id="CHEBI:59789"/>
        <dbReference type="ChEBI" id="CHEBI:82795"/>
        <dbReference type="EC" id="2.1.1.80"/>
    </reaction>
</comment>
<dbReference type="GO" id="GO:0000156">
    <property type="term" value="F:phosphorelay response regulator activity"/>
    <property type="evidence" value="ECO:0007669"/>
    <property type="project" value="InterPro"/>
</dbReference>
<dbReference type="SMART" id="SM00091">
    <property type="entry name" value="PAS"/>
    <property type="match status" value="2"/>
</dbReference>
<keyword evidence="12" id="KW-0175">Coiled coil</keyword>
<dbReference type="PANTHER" id="PTHR24422">
    <property type="entry name" value="CHEMOTAXIS PROTEIN METHYLTRANSFERASE"/>
    <property type="match status" value="1"/>
</dbReference>
<dbReference type="Pfam" id="PF00989">
    <property type="entry name" value="PAS"/>
    <property type="match status" value="1"/>
</dbReference>
<dbReference type="CDD" id="cd00075">
    <property type="entry name" value="HATPase"/>
    <property type="match status" value="1"/>
</dbReference>
<dbReference type="InterPro" id="IPR036804">
    <property type="entry name" value="CheR_N_sf"/>
</dbReference>
<keyword evidence="6" id="KW-0949">S-adenosyl-L-methionine</keyword>
<dbReference type="SUPFAM" id="SSF47384">
    <property type="entry name" value="Homodimeric domain of signal transducing histidine kinase"/>
    <property type="match status" value="1"/>
</dbReference>
<dbReference type="CDD" id="cd17580">
    <property type="entry name" value="REC_2_DhkD-like"/>
    <property type="match status" value="1"/>
</dbReference>
<keyword evidence="5" id="KW-0808">Transferase</keyword>
<feature type="domain" description="CheB-type methylesterase" evidence="16">
    <location>
        <begin position="19"/>
        <end position="202"/>
    </location>
</feature>
<feature type="coiled-coil region" evidence="12">
    <location>
        <begin position="652"/>
        <end position="728"/>
    </location>
</feature>
<dbReference type="Pfam" id="PF02518">
    <property type="entry name" value="HATPase_c"/>
    <property type="match status" value="1"/>
</dbReference>
<dbReference type="PRINTS" id="PR00996">
    <property type="entry name" value="CHERMTFRASE"/>
</dbReference>
<feature type="domain" description="CheR-type methyltransferase" evidence="17">
    <location>
        <begin position="210"/>
        <end position="485"/>
    </location>
</feature>
<dbReference type="GO" id="GO:0032259">
    <property type="term" value="P:methylation"/>
    <property type="evidence" value="ECO:0007669"/>
    <property type="project" value="UniProtKB-KW"/>
</dbReference>
<dbReference type="PANTHER" id="PTHR24422:SF27">
    <property type="entry name" value="PROTEIN-GLUTAMATE O-METHYLTRANSFERASE"/>
    <property type="match status" value="1"/>
</dbReference>
<dbReference type="InterPro" id="IPR001789">
    <property type="entry name" value="Sig_transdc_resp-reg_receiver"/>
</dbReference>
<dbReference type="SUPFAM" id="SSF55874">
    <property type="entry name" value="ATPase domain of HSP90 chaperone/DNA topoisomerase II/histidine kinase"/>
    <property type="match status" value="1"/>
</dbReference>
<feature type="domain" description="Response regulatory" evidence="14">
    <location>
        <begin position="1101"/>
        <end position="1217"/>
    </location>
</feature>
<dbReference type="RefSeq" id="WP_090148547.1">
    <property type="nucleotide sequence ID" value="NZ_FNAN01000005.1"/>
</dbReference>
<feature type="domain" description="Histidine kinase" evidence="13">
    <location>
        <begin position="863"/>
        <end position="1081"/>
    </location>
</feature>
<comment type="catalytic activity">
    <reaction evidence="1">
        <text>ATP + protein L-histidine = ADP + protein N-phospho-L-histidine.</text>
        <dbReference type="EC" id="2.7.13.3"/>
    </reaction>
</comment>
<evidence type="ECO:0000259" key="13">
    <source>
        <dbReference type="PROSITE" id="PS50109"/>
    </source>
</evidence>
<dbReference type="InterPro" id="IPR035965">
    <property type="entry name" value="PAS-like_dom_sf"/>
</dbReference>
<dbReference type="SUPFAM" id="SSF53335">
    <property type="entry name" value="S-adenosyl-L-methionine-dependent methyltransferases"/>
    <property type="match status" value="1"/>
</dbReference>
<keyword evidence="7" id="KW-0418">Kinase</keyword>
<evidence type="ECO:0000256" key="9">
    <source>
        <dbReference type="ARBA" id="ARBA00023136"/>
    </source>
</evidence>
<dbReference type="SUPFAM" id="SSF47757">
    <property type="entry name" value="Chemotaxis receptor methyltransferase CheR, N-terminal domain"/>
    <property type="match status" value="1"/>
</dbReference>
<dbReference type="SMART" id="SM00138">
    <property type="entry name" value="MeTrc"/>
    <property type="match status" value="1"/>
</dbReference>
<dbReference type="Gene3D" id="1.10.155.10">
    <property type="entry name" value="Chemotaxis receptor methyltransferase CheR, N-terminal domain"/>
    <property type="match status" value="1"/>
</dbReference>
<reference evidence="19" key="1">
    <citation type="submission" date="2016-10" db="EMBL/GenBank/DDBJ databases">
        <authorList>
            <person name="Varghese N."/>
            <person name="Submissions S."/>
        </authorList>
    </citation>
    <scope>NUCLEOTIDE SEQUENCE [LARGE SCALE GENOMIC DNA]</scope>
    <source>
        <strain evidence="19">DSM 25329</strain>
    </source>
</reference>
<feature type="domain" description="PAC" evidence="15">
    <location>
        <begin position="802"/>
        <end position="852"/>
    </location>
</feature>
<evidence type="ECO:0000256" key="1">
    <source>
        <dbReference type="ARBA" id="ARBA00000085"/>
    </source>
</evidence>
<dbReference type="CDD" id="cd00082">
    <property type="entry name" value="HisKA"/>
    <property type="match status" value="1"/>
</dbReference>
<dbReference type="SMART" id="SM00387">
    <property type="entry name" value="HATPase_c"/>
    <property type="match status" value="1"/>
</dbReference>
<dbReference type="PROSITE" id="PS50113">
    <property type="entry name" value="PAC"/>
    <property type="match status" value="1"/>
</dbReference>
<keyword evidence="4" id="KW-0489">Methyltransferase</keyword>
<dbReference type="Gene3D" id="1.10.287.130">
    <property type="match status" value="1"/>
</dbReference>
<evidence type="ECO:0000259" key="14">
    <source>
        <dbReference type="PROSITE" id="PS50110"/>
    </source>
</evidence>
<dbReference type="Pfam" id="PF01339">
    <property type="entry name" value="CheB_methylest"/>
    <property type="match status" value="1"/>
</dbReference>
<dbReference type="Pfam" id="PF01739">
    <property type="entry name" value="CheR"/>
    <property type="match status" value="1"/>
</dbReference>
<dbReference type="SUPFAM" id="SSF52738">
    <property type="entry name" value="Methylesterase CheB, C-terminal domain"/>
    <property type="match status" value="1"/>
</dbReference>
<dbReference type="GO" id="GO:0008983">
    <property type="term" value="F:protein-glutamate O-methyltransferase activity"/>
    <property type="evidence" value="ECO:0007669"/>
    <property type="project" value="UniProtKB-EC"/>
</dbReference>
<evidence type="ECO:0000259" key="15">
    <source>
        <dbReference type="PROSITE" id="PS50113"/>
    </source>
</evidence>
<dbReference type="Pfam" id="PF00072">
    <property type="entry name" value="Response_reg"/>
    <property type="match status" value="1"/>
</dbReference>
<evidence type="ECO:0000256" key="4">
    <source>
        <dbReference type="ARBA" id="ARBA00022603"/>
    </source>
</evidence>
<dbReference type="GO" id="GO:0006935">
    <property type="term" value="P:chemotaxis"/>
    <property type="evidence" value="ECO:0007669"/>
    <property type="project" value="InterPro"/>
</dbReference>
<evidence type="ECO:0000256" key="8">
    <source>
        <dbReference type="ARBA" id="ARBA00023012"/>
    </source>
</evidence>
<dbReference type="GO" id="GO:0006355">
    <property type="term" value="P:regulation of DNA-templated transcription"/>
    <property type="evidence" value="ECO:0007669"/>
    <property type="project" value="InterPro"/>
</dbReference>
<dbReference type="InterPro" id="IPR005467">
    <property type="entry name" value="His_kinase_dom"/>
</dbReference>
<keyword evidence="3 11" id="KW-0597">Phosphoprotein</keyword>
<dbReference type="Pfam" id="PF00512">
    <property type="entry name" value="HisKA"/>
    <property type="match status" value="1"/>
</dbReference>
<gene>
    <name evidence="18" type="ORF">SAMN04487996_10575</name>
</gene>
<dbReference type="InterPro" id="IPR022641">
    <property type="entry name" value="CheR_N"/>
</dbReference>
<comment type="caution">
    <text evidence="10">Lacks conserved residue(s) required for the propagation of feature annotation.</text>
</comment>
<dbReference type="SMART" id="SM00388">
    <property type="entry name" value="HisKA"/>
    <property type="match status" value="1"/>
</dbReference>
<evidence type="ECO:0000313" key="19">
    <source>
        <dbReference type="Proteomes" id="UP000198748"/>
    </source>
</evidence>
<evidence type="ECO:0000256" key="5">
    <source>
        <dbReference type="ARBA" id="ARBA00022679"/>
    </source>
</evidence>
<dbReference type="PROSITE" id="PS50123">
    <property type="entry name" value="CHER"/>
    <property type="match status" value="1"/>
</dbReference>
<dbReference type="InterPro" id="IPR022642">
    <property type="entry name" value="CheR_C"/>
</dbReference>
<dbReference type="OrthoDB" id="9816309at2"/>
<evidence type="ECO:0000256" key="11">
    <source>
        <dbReference type="PROSITE-ProRule" id="PRU00169"/>
    </source>
</evidence>
<dbReference type="GO" id="GO:0000155">
    <property type="term" value="F:phosphorelay sensor kinase activity"/>
    <property type="evidence" value="ECO:0007669"/>
    <property type="project" value="InterPro"/>
</dbReference>
<dbReference type="InterPro" id="IPR013767">
    <property type="entry name" value="PAS_fold"/>
</dbReference>
<dbReference type="InterPro" id="IPR029063">
    <property type="entry name" value="SAM-dependent_MTases_sf"/>
</dbReference>
<dbReference type="InterPro" id="IPR000673">
    <property type="entry name" value="Sig_transdc_resp-reg_Me-estase"/>
</dbReference>
<dbReference type="AlphaFoldDB" id="A0A1G7D032"/>
<evidence type="ECO:0000256" key="2">
    <source>
        <dbReference type="ARBA" id="ARBA00001541"/>
    </source>
</evidence>
<dbReference type="Pfam" id="PF03705">
    <property type="entry name" value="CheR_N"/>
    <property type="match status" value="1"/>
</dbReference>
<name>A0A1G7D032_9BACT</name>
<dbReference type="GO" id="GO:0005737">
    <property type="term" value="C:cytoplasm"/>
    <property type="evidence" value="ECO:0007669"/>
    <property type="project" value="InterPro"/>
</dbReference>
<dbReference type="Pfam" id="PF13596">
    <property type="entry name" value="PAS_10"/>
    <property type="match status" value="1"/>
</dbReference>
<evidence type="ECO:0000256" key="7">
    <source>
        <dbReference type="ARBA" id="ARBA00022777"/>
    </source>
</evidence>
<dbReference type="Proteomes" id="UP000198748">
    <property type="component" value="Unassembled WGS sequence"/>
</dbReference>
<dbReference type="Gene3D" id="3.40.50.2300">
    <property type="match status" value="1"/>
</dbReference>
<dbReference type="PROSITE" id="PS50109">
    <property type="entry name" value="HIS_KIN"/>
    <property type="match status" value="1"/>
</dbReference>
<dbReference type="PROSITE" id="PS50122">
    <property type="entry name" value="CHEB"/>
    <property type="match status" value="1"/>
</dbReference>